<keyword evidence="8" id="KW-0677">Repeat</keyword>
<evidence type="ECO:0000256" key="10">
    <source>
        <dbReference type="ARBA" id="ARBA00022786"/>
    </source>
</evidence>
<dbReference type="Pfam" id="PF06701">
    <property type="entry name" value="MIB_HERC2"/>
    <property type="match status" value="1"/>
</dbReference>
<evidence type="ECO:0000313" key="17">
    <source>
        <dbReference type="EMBL" id="KAK7485776.1"/>
    </source>
</evidence>
<dbReference type="Gene3D" id="1.25.40.20">
    <property type="entry name" value="Ankyrin repeat-containing domain"/>
    <property type="match status" value="4"/>
</dbReference>
<evidence type="ECO:0000256" key="11">
    <source>
        <dbReference type="ARBA" id="ARBA00022833"/>
    </source>
</evidence>
<dbReference type="GO" id="GO:0008270">
    <property type="term" value="F:zinc ion binding"/>
    <property type="evidence" value="ECO:0007669"/>
    <property type="project" value="UniProtKB-KW"/>
</dbReference>
<dbReference type="PROSITE" id="PS50135">
    <property type="entry name" value="ZF_ZZ_2"/>
    <property type="match status" value="1"/>
</dbReference>
<dbReference type="PROSITE" id="PS50088">
    <property type="entry name" value="ANK_REPEAT"/>
    <property type="match status" value="5"/>
</dbReference>
<dbReference type="AlphaFoldDB" id="A0ABD0KF67"/>
<dbReference type="PANTHER" id="PTHR24202">
    <property type="entry name" value="E3 UBIQUITIN-PROTEIN LIGASE MIB2"/>
    <property type="match status" value="1"/>
</dbReference>
<dbReference type="Pfam" id="PF13857">
    <property type="entry name" value="Ank_5"/>
    <property type="match status" value="1"/>
</dbReference>
<dbReference type="SUPFAM" id="SSF48403">
    <property type="entry name" value="Ankyrin repeat"/>
    <property type="match status" value="1"/>
</dbReference>
<feature type="repeat" description="ANK" evidence="12">
    <location>
        <begin position="505"/>
        <end position="526"/>
    </location>
</feature>
<evidence type="ECO:0000259" key="15">
    <source>
        <dbReference type="PROSITE" id="PS50135"/>
    </source>
</evidence>
<dbReference type="InterPro" id="IPR000433">
    <property type="entry name" value="Znf_ZZ"/>
</dbReference>
<dbReference type="EMBL" id="JACVVK020000189">
    <property type="protein sequence ID" value="KAK7485776.1"/>
    <property type="molecule type" value="Genomic_DNA"/>
</dbReference>
<reference evidence="17 18" key="1">
    <citation type="journal article" date="2023" name="Sci. Data">
        <title>Genome assembly of the Korean intertidal mud-creeper Batillaria attramentaria.</title>
        <authorList>
            <person name="Patra A.K."/>
            <person name="Ho P.T."/>
            <person name="Jun S."/>
            <person name="Lee S.J."/>
            <person name="Kim Y."/>
            <person name="Won Y.J."/>
        </authorList>
    </citation>
    <scope>NUCLEOTIDE SEQUENCE [LARGE SCALE GENOMIC DNA]</scope>
    <source>
        <strain evidence="17">Wonlab-2016</strain>
    </source>
</reference>
<feature type="domain" description="ZZ-type" evidence="15">
    <location>
        <begin position="68"/>
        <end position="120"/>
    </location>
</feature>
<accession>A0ABD0KF67</accession>
<dbReference type="PRINTS" id="PR01415">
    <property type="entry name" value="ANKYRIN"/>
</dbReference>
<dbReference type="Pfam" id="PF12796">
    <property type="entry name" value="Ank_2"/>
    <property type="match status" value="2"/>
</dbReference>
<dbReference type="InterPro" id="IPR037252">
    <property type="entry name" value="Mib_Herc2_sf"/>
</dbReference>
<dbReference type="EC" id="2.3.2.27" evidence="4"/>
<keyword evidence="9 13" id="KW-0863">Zinc-finger</keyword>
<comment type="caution">
    <text evidence="17">The sequence shown here is derived from an EMBL/GenBank/DDBJ whole genome shotgun (WGS) entry which is preliminary data.</text>
</comment>
<evidence type="ECO:0000313" key="18">
    <source>
        <dbReference type="Proteomes" id="UP001519460"/>
    </source>
</evidence>
<feature type="repeat" description="ANK" evidence="12">
    <location>
        <begin position="573"/>
        <end position="597"/>
    </location>
</feature>
<dbReference type="GO" id="GO:0061630">
    <property type="term" value="F:ubiquitin protein ligase activity"/>
    <property type="evidence" value="ECO:0007669"/>
    <property type="project" value="UniProtKB-EC"/>
</dbReference>
<dbReference type="InterPro" id="IPR036770">
    <property type="entry name" value="Ankyrin_rpt-contain_sf"/>
</dbReference>
<proteinExistence type="predicted"/>
<organism evidence="17 18">
    <name type="scientific">Batillaria attramentaria</name>
    <dbReference type="NCBI Taxonomy" id="370345"/>
    <lineage>
        <taxon>Eukaryota</taxon>
        <taxon>Metazoa</taxon>
        <taxon>Spiralia</taxon>
        <taxon>Lophotrochozoa</taxon>
        <taxon>Mollusca</taxon>
        <taxon>Gastropoda</taxon>
        <taxon>Caenogastropoda</taxon>
        <taxon>Sorbeoconcha</taxon>
        <taxon>Cerithioidea</taxon>
        <taxon>Batillariidae</taxon>
        <taxon>Batillaria</taxon>
    </lineage>
</organism>
<comment type="subcellular location">
    <subcellularLocation>
        <location evidence="2">Cytoplasm</location>
    </subcellularLocation>
</comment>
<dbReference type="PROSITE" id="PS50297">
    <property type="entry name" value="ANK_REP_REGION"/>
    <property type="match status" value="5"/>
</dbReference>
<sequence>MAAGLRVIRGPGWSQGEADGGEGHVGTITSEGKDGKVEVIWDGGNATTVPVGSEELLVLDNATVGVRHEDFTCDECSENGFVGMRWQCAQCDDFDLCSPCYFSDRHDVSHEFLRFETGSSKGVKVQARGKCKKIRVMGIYPDATVVRGTDWEWKDQDGGEGNEGRVLDLVTPAATSARSTVKVEWKNGFKNMYRVGFKGKVDLQYKEEAPGGECYPQHLPVFDPKNYTDSVVADSVSADAITEGDSVVITVGAEELQKSGSGWAVGMTQVIGKVGQVKGFAANGDAIVAFGPKKYRLVPRALKKVTKISLGDRVRVITDEDQVKVLQDGHGGYNEGMRSALGKVGEVIKIDSDGDAVVQFGRQKWVYNPACLTPAPNADVDEAAIEGDVSAVKRLLEKDKDLVDASEQGVSALHIAANQGHLQITQLLVENGAKLNELDRDGDTPLLAGMKFDSVAEYLIKKGCDVTIANFNGQTAGHKAALFGHAQILRLLIERGADMNAMDNDGDTPLHDAISQGRTAAAEVLLGWPKLDIRRKNKKGFSIIHFAAIKGEPSITELLLNKDTTLVNEQKEDGFTALHVAAINNHTDVMRVLLEKGKAQVDVRTQKKQTALHVAAEQAYMDAVQILIKHGADVNAKDCDGDRPLHILLGSYTQENEGLQVHSSSSFISSSSS</sequence>
<keyword evidence="11" id="KW-0862">Zinc</keyword>
<dbReference type="InterPro" id="IPR043145">
    <property type="entry name" value="Znf_ZZ_sf"/>
</dbReference>
<comment type="catalytic activity">
    <reaction evidence="1">
        <text>S-ubiquitinyl-[E2 ubiquitin-conjugating enzyme]-L-cysteine + [acceptor protein]-L-lysine = [E2 ubiquitin-conjugating enzyme]-L-cysteine + N(6)-ubiquitinyl-[acceptor protein]-L-lysine.</text>
        <dbReference type="EC" id="2.3.2.27"/>
    </reaction>
</comment>
<keyword evidence="10" id="KW-0833">Ubl conjugation pathway</keyword>
<dbReference type="Pfam" id="PF18346">
    <property type="entry name" value="SH3_15"/>
    <property type="match status" value="1"/>
</dbReference>
<feature type="domain" description="MIB/HERC2" evidence="16">
    <location>
        <begin position="131"/>
        <end position="209"/>
    </location>
</feature>
<evidence type="ECO:0000259" key="16">
    <source>
        <dbReference type="PROSITE" id="PS51416"/>
    </source>
</evidence>
<dbReference type="InterPro" id="IPR002110">
    <property type="entry name" value="Ankyrin_rpt"/>
</dbReference>
<dbReference type="SUPFAM" id="SSF57850">
    <property type="entry name" value="RING/U-box"/>
    <property type="match status" value="1"/>
</dbReference>
<comment type="pathway">
    <text evidence="3">Protein modification; protein ubiquitination.</text>
</comment>
<dbReference type="PROSITE" id="PS01357">
    <property type="entry name" value="ZF_ZZ_1"/>
    <property type="match status" value="1"/>
</dbReference>
<gene>
    <name evidence="17" type="ORF">BaRGS_00022957</name>
</gene>
<feature type="domain" description="MIB/HERC2" evidence="16">
    <location>
        <begin position="1"/>
        <end position="62"/>
    </location>
</feature>
<keyword evidence="5" id="KW-0963">Cytoplasm</keyword>
<feature type="repeat" description="ANK" evidence="12">
    <location>
        <begin position="472"/>
        <end position="504"/>
    </location>
</feature>
<feature type="region of interest" description="Disordered" evidence="14">
    <location>
        <begin position="1"/>
        <end position="30"/>
    </location>
</feature>
<evidence type="ECO:0000256" key="12">
    <source>
        <dbReference type="PROSITE-ProRule" id="PRU00023"/>
    </source>
</evidence>
<evidence type="ECO:0000256" key="14">
    <source>
        <dbReference type="SAM" id="MobiDB-lite"/>
    </source>
</evidence>
<evidence type="ECO:0000256" key="9">
    <source>
        <dbReference type="ARBA" id="ARBA00022771"/>
    </source>
</evidence>
<evidence type="ECO:0000256" key="8">
    <source>
        <dbReference type="ARBA" id="ARBA00022737"/>
    </source>
</evidence>
<dbReference type="Pfam" id="PF00569">
    <property type="entry name" value="ZZ"/>
    <property type="match status" value="1"/>
</dbReference>
<evidence type="ECO:0000256" key="3">
    <source>
        <dbReference type="ARBA" id="ARBA00004906"/>
    </source>
</evidence>
<dbReference type="FunFam" id="3.30.60.90:FF:000004">
    <property type="entry name" value="Putative E3 ubiquitin-protein ligase MIB2"/>
    <property type="match status" value="1"/>
</dbReference>
<dbReference type="InterPro" id="IPR010606">
    <property type="entry name" value="Mib_Herc2"/>
</dbReference>
<evidence type="ECO:0000256" key="5">
    <source>
        <dbReference type="ARBA" id="ARBA00022490"/>
    </source>
</evidence>
<dbReference type="Gene3D" id="2.30.30.40">
    <property type="entry name" value="SH3 Domains"/>
    <property type="match status" value="2"/>
</dbReference>
<evidence type="ECO:0000256" key="13">
    <source>
        <dbReference type="PROSITE-ProRule" id="PRU00228"/>
    </source>
</evidence>
<feature type="repeat" description="ANK" evidence="12">
    <location>
        <begin position="408"/>
        <end position="440"/>
    </location>
</feature>
<dbReference type="SMART" id="SM00248">
    <property type="entry name" value="ANK"/>
    <property type="match status" value="7"/>
</dbReference>
<keyword evidence="12" id="KW-0040">ANK repeat</keyword>
<protein>
    <recommendedName>
        <fullName evidence="4">RING-type E3 ubiquitin transferase</fullName>
        <ecNumber evidence="4">2.3.2.27</ecNumber>
    </recommendedName>
</protein>
<dbReference type="InterPro" id="IPR040847">
    <property type="entry name" value="SH3_15"/>
</dbReference>
<evidence type="ECO:0000256" key="4">
    <source>
        <dbReference type="ARBA" id="ARBA00012483"/>
    </source>
</evidence>
<keyword evidence="18" id="KW-1185">Reference proteome</keyword>
<evidence type="ECO:0000256" key="1">
    <source>
        <dbReference type="ARBA" id="ARBA00000900"/>
    </source>
</evidence>
<name>A0ABD0KF67_9CAEN</name>
<dbReference type="PANTHER" id="PTHR24202:SF4">
    <property type="entry name" value="E3 UBIQUITIN-PROTEIN LIGASE MIB2-RELATED"/>
    <property type="match status" value="1"/>
</dbReference>
<evidence type="ECO:0000256" key="7">
    <source>
        <dbReference type="ARBA" id="ARBA00022723"/>
    </source>
</evidence>
<evidence type="ECO:0000256" key="2">
    <source>
        <dbReference type="ARBA" id="ARBA00004496"/>
    </source>
</evidence>
<keyword evidence="7" id="KW-0479">Metal-binding</keyword>
<dbReference type="Proteomes" id="UP001519460">
    <property type="component" value="Unassembled WGS sequence"/>
</dbReference>
<keyword evidence="6" id="KW-0808">Transferase</keyword>
<dbReference type="SMART" id="SM00291">
    <property type="entry name" value="ZnF_ZZ"/>
    <property type="match status" value="1"/>
</dbReference>
<dbReference type="GO" id="GO:0005737">
    <property type="term" value="C:cytoplasm"/>
    <property type="evidence" value="ECO:0007669"/>
    <property type="project" value="UniProtKB-SubCell"/>
</dbReference>
<dbReference type="PROSITE" id="PS51416">
    <property type="entry name" value="MIB_HERC2"/>
    <property type="match status" value="2"/>
</dbReference>
<feature type="repeat" description="ANK" evidence="12">
    <location>
        <begin position="607"/>
        <end position="639"/>
    </location>
</feature>
<dbReference type="Pfam" id="PF13637">
    <property type="entry name" value="Ank_4"/>
    <property type="match status" value="1"/>
</dbReference>
<evidence type="ECO:0000256" key="6">
    <source>
        <dbReference type="ARBA" id="ARBA00022679"/>
    </source>
</evidence>
<dbReference type="SUPFAM" id="SSF159034">
    <property type="entry name" value="Mib/herc2 domain-like"/>
    <property type="match status" value="2"/>
</dbReference>
<dbReference type="Gene3D" id="3.30.60.90">
    <property type="match status" value="1"/>
</dbReference>